<dbReference type="Proteomes" id="UP000299102">
    <property type="component" value="Unassembled WGS sequence"/>
</dbReference>
<dbReference type="SMART" id="SM00427">
    <property type="entry name" value="H2B"/>
    <property type="match status" value="1"/>
</dbReference>
<dbReference type="EMBL" id="BGZK01000491">
    <property type="protein sequence ID" value="GBP46917.1"/>
    <property type="molecule type" value="Genomic_DNA"/>
</dbReference>
<dbReference type="GO" id="GO:0003677">
    <property type="term" value="F:DNA binding"/>
    <property type="evidence" value="ECO:0007669"/>
    <property type="project" value="InterPro"/>
</dbReference>
<dbReference type="SUPFAM" id="SSF47113">
    <property type="entry name" value="Histone-fold"/>
    <property type="match status" value="1"/>
</dbReference>
<evidence type="ECO:0000256" key="1">
    <source>
        <dbReference type="ARBA" id="ARBA00006846"/>
    </source>
</evidence>
<dbReference type="InterPro" id="IPR000558">
    <property type="entry name" value="Histone_H2B"/>
</dbReference>
<dbReference type="Gene3D" id="1.10.20.10">
    <property type="entry name" value="Histone, subunit A"/>
    <property type="match status" value="1"/>
</dbReference>
<dbReference type="PANTHER" id="PTHR23428">
    <property type="entry name" value="HISTONE H2B"/>
    <property type="match status" value="1"/>
</dbReference>
<dbReference type="AlphaFoldDB" id="A0A4C1W9T9"/>
<gene>
    <name evidence="3" type="ORF">EVAR_37822_1</name>
</gene>
<dbReference type="CDD" id="cd22910">
    <property type="entry name" value="HFD_H2B"/>
    <property type="match status" value="1"/>
</dbReference>
<keyword evidence="4" id="KW-1185">Reference proteome</keyword>
<evidence type="ECO:0000259" key="2">
    <source>
        <dbReference type="Pfam" id="PF00125"/>
    </source>
</evidence>
<proteinExistence type="inferred from homology"/>
<organism evidence="3 4">
    <name type="scientific">Eumeta variegata</name>
    <name type="common">Bagworm moth</name>
    <name type="synonym">Eumeta japonica</name>
    <dbReference type="NCBI Taxonomy" id="151549"/>
    <lineage>
        <taxon>Eukaryota</taxon>
        <taxon>Metazoa</taxon>
        <taxon>Ecdysozoa</taxon>
        <taxon>Arthropoda</taxon>
        <taxon>Hexapoda</taxon>
        <taxon>Insecta</taxon>
        <taxon>Pterygota</taxon>
        <taxon>Neoptera</taxon>
        <taxon>Endopterygota</taxon>
        <taxon>Lepidoptera</taxon>
        <taxon>Glossata</taxon>
        <taxon>Ditrysia</taxon>
        <taxon>Tineoidea</taxon>
        <taxon>Psychidae</taxon>
        <taxon>Oiketicinae</taxon>
        <taxon>Eumeta</taxon>
    </lineage>
</organism>
<accession>A0A4C1W9T9</accession>
<dbReference type="GO" id="GO:0046982">
    <property type="term" value="F:protein heterodimerization activity"/>
    <property type="evidence" value="ECO:0007669"/>
    <property type="project" value="InterPro"/>
</dbReference>
<dbReference type="GO" id="GO:0030527">
    <property type="term" value="F:structural constituent of chromatin"/>
    <property type="evidence" value="ECO:0007669"/>
    <property type="project" value="InterPro"/>
</dbReference>
<evidence type="ECO:0000313" key="3">
    <source>
        <dbReference type="EMBL" id="GBP46917.1"/>
    </source>
</evidence>
<dbReference type="InterPro" id="IPR009072">
    <property type="entry name" value="Histone-fold"/>
</dbReference>
<name>A0A4C1W9T9_EUMVA</name>
<dbReference type="InterPro" id="IPR007125">
    <property type="entry name" value="H2A/H2B/H3"/>
</dbReference>
<protein>
    <submittedName>
        <fullName evidence="3">Histone H2B.3</fullName>
    </submittedName>
</protein>
<dbReference type="GO" id="GO:0000786">
    <property type="term" value="C:nucleosome"/>
    <property type="evidence" value="ECO:0007669"/>
    <property type="project" value="InterPro"/>
</dbReference>
<dbReference type="STRING" id="151549.A0A4C1W9T9"/>
<comment type="similarity">
    <text evidence="1">Belongs to the histone H2B family.</text>
</comment>
<dbReference type="Pfam" id="PF00125">
    <property type="entry name" value="Histone"/>
    <property type="match status" value="1"/>
</dbReference>
<dbReference type="PRINTS" id="PR00621">
    <property type="entry name" value="HISTONEH2B"/>
</dbReference>
<comment type="caution">
    <text evidence="3">The sequence shown here is derived from an EMBL/GenBank/DDBJ whole genome shotgun (WGS) entry which is preliminary data.</text>
</comment>
<dbReference type="OrthoDB" id="10050074at2759"/>
<reference evidence="3 4" key="1">
    <citation type="journal article" date="2019" name="Commun. Biol.">
        <title>The bagworm genome reveals a unique fibroin gene that provides high tensile strength.</title>
        <authorList>
            <person name="Kono N."/>
            <person name="Nakamura H."/>
            <person name="Ohtoshi R."/>
            <person name="Tomita M."/>
            <person name="Numata K."/>
            <person name="Arakawa K."/>
        </authorList>
    </citation>
    <scope>NUCLEOTIDE SEQUENCE [LARGE SCALE GENOMIC DNA]</scope>
</reference>
<sequence>MSDANIPWQSNYLGVTLNKNLHFKDHIKCVRKTAIFYRARLGAMLGRKSKLSRRNKRTINKMCIRTVFTYASPLFAHAAPKALDRLHVIQKKILKCCARGRPIIVEWERDARHSAGLSLSFDVVTSKNISKSNKKYKRKESYVIYIYKVLKQVHPDTGISSKAMSIMNSFVNERIAAEACRLAHYKKRSTIISRGDADLCPSATAQRVGEVDPQRRYEDECAVDVFGSVLLGGWGATGKTTAPQG</sequence>
<evidence type="ECO:0000313" key="4">
    <source>
        <dbReference type="Proteomes" id="UP000299102"/>
    </source>
</evidence>
<feature type="domain" description="Core Histone H2A/H2B/H3" evidence="2">
    <location>
        <begin position="127"/>
        <end position="194"/>
    </location>
</feature>